<reference evidence="8 9" key="1">
    <citation type="submission" date="2017-05" db="EMBL/GenBank/DDBJ databases">
        <title>The Genome Sequence of Enterococcus sp. 8G7_MSG3316.</title>
        <authorList>
            <consortium name="The Broad Institute Genomics Platform"/>
            <consortium name="The Broad Institute Genomic Center for Infectious Diseases"/>
            <person name="Earl A."/>
            <person name="Manson A."/>
            <person name="Schwartman J."/>
            <person name="Gilmore M."/>
            <person name="Abouelleil A."/>
            <person name="Cao P."/>
            <person name="Chapman S."/>
            <person name="Cusick C."/>
            <person name="Shea T."/>
            <person name="Young S."/>
            <person name="Neafsey D."/>
            <person name="Nusbaum C."/>
            <person name="Birren B."/>
        </authorList>
    </citation>
    <scope>NUCLEOTIDE SEQUENCE [LARGE SCALE GENOMIC DNA]</scope>
    <source>
        <strain evidence="8 9">8G7_MSG3316</strain>
    </source>
</reference>
<evidence type="ECO:0000313" key="9">
    <source>
        <dbReference type="Proteomes" id="UP000195043"/>
    </source>
</evidence>
<comment type="caution">
    <text evidence="8">The sequence shown here is derived from an EMBL/GenBank/DDBJ whole genome shotgun (WGS) entry which is preliminary data.</text>
</comment>
<keyword evidence="2" id="KW-0805">Transcription regulation</keyword>
<dbReference type="SUPFAM" id="SSF88946">
    <property type="entry name" value="Sigma2 domain of RNA polymerase sigma factors"/>
    <property type="match status" value="1"/>
</dbReference>
<dbReference type="InterPro" id="IPR014284">
    <property type="entry name" value="RNA_pol_sigma-70_dom"/>
</dbReference>
<keyword evidence="3" id="KW-0731">Sigma factor</keyword>
<name>A0A242A5A9_9ENTE</name>
<evidence type="ECO:0000256" key="2">
    <source>
        <dbReference type="ARBA" id="ARBA00023015"/>
    </source>
</evidence>
<evidence type="ECO:0008006" key="10">
    <source>
        <dbReference type="Google" id="ProtNLM"/>
    </source>
</evidence>
<accession>A0A242A5A9</accession>
<dbReference type="InterPro" id="IPR039425">
    <property type="entry name" value="RNA_pol_sigma-70-like"/>
</dbReference>
<protein>
    <recommendedName>
        <fullName evidence="10">RNA polymerase sigma factor 70 region 4 type 2 domain-containing protein</fullName>
    </recommendedName>
</protein>
<feature type="domain" description="RNA polymerase sigma-70 region 2" evidence="6">
    <location>
        <begin position="10"/>
        <end position="74"/>
    </location>
</feature>
<dbReference type="Pfam" id="PF08281">
    <property type="entry name" value="Sigma70_r4_2"/>
    <property type="match status" value="1"/>
</dbReference>
<evidence type="ECO:0000313" key="8">
    <source>
        <dbReference type="EMBL" id="OTN76080.1"/>
    </source>
</evidence>
<dbReference type="Gene3D" id="1.10.1740.10">
    <property type="match status" value="1"/>
</dbReference>
<sequence length="168" mass="20634">MKMDLLENMYHLYGKECYLYAFYFTKNTMQAEDLVSQAYLAILDALPFLQEEQIKYYLFKTIKNGFIDGQRKEKNHQKWRRSAWHHTKQDAFNTPLTHVIKEEERRTLYRSIDRLPEDTREVILLFYFMELSIDEIAKYKEWTYTQTKNRLYRGRLLLKEDIIHERTI</sequence>
<dbReference type="NCBIfam" id="TIGR02937">
    <property type="entry name" value="sigma70-ECF"/>
    <property type="match status" value="1"/>
</dbReference>
<gene>
    <name evidence="8" type="ORF">A5886_001157</name>
</gene>
<dbReference type="InterPro" id="IPR013324">
    <property type="entry name" value="RNA_pol_sigma_r3/r4-like"/>
</dbReference>
<comment type="similarity">
    <text evidence="1">Belongs to the sigma-70 factor family. ECF subfamily.</text>
</comment>
<keyword evidence="4" id="KW-0238">DNA-binding</keyword>
<organism evidence="8 9">
    <name type="scientific">Candidatus Enterococcus testudinis</name>
    <dbReference type="NCBI Taxonomy" id="1834191"/>
    <lineage>
        <taxon>Bacteria</taxon>
        <taxon>Bacillati</taxon>
        <taxon>Bacillota</taxon>
        <taxon>Bacilli</taxon>
        <taxon>Lactobacillales</taxon>
        <taxon>Enterococcaceae</taxon>
        <taxon>Enterococcus</taxon>
    </lineage>
</organism>
<dbReference type="Proteomes" id="UP000195043">
    <property type="component" value="Unassembled WGS sequence"/>
</dbReference>
<dbReference type="Gene3D" id="1.10.10.10">
    <property type="entry name" value="Winged helix-like DNA-binding domain superfamily/Winged helix DNA-binding domain"/>
    <property type="match status" value="1"/>
</dbReference>
<evidence type="ECO:0000256" key="3">
    <source>
        <dbReference type="ARBA" id="ARBA00023082"/>
    </source>
</evidence>
<dbReference type="InterPro" id="IPR036388">
    <property type="entry name" value="WH-like_DNA-bd_sf"/>
</dbReference>
<proteinExistence type="inferred from homology"/>
<dbReference type="STRING" id="1834191.A5886_001157"/>
<dbReference type="EMBL" id="NGKU01000001">
    <property type="protein sequence ID" value="OTN76080.1"/>
    <property type="molecule type" value="Genomic_DNA"/>
</dbReference>
<keyword evidence="9" id="KW-1185">Reference proteome</keyword>
<dbReference type="GO" id="GO:0003677">
    <property type="term" value="F:DNA binding"/>
    <property type="evidence" value="ECO:0007669"/>
    <property type="project" value="UniProtKB-KW"/>
</dbReference>
<evidence type="ECO:0000259" key="6">
    <source>
        <dbReference type="Pfam" id="PF04542"/>
    </source>
</evidence>
<dbReference type="InterPro" id="IPR013325">
    <property type="entry name" value="RNA_pol_sigma_r2"/>
</dbReference>
<dbReference type="InterPro" id="IPR007627">
    <property type="entry name" value="RNA_pol_sigma70_r2"/>
</dbReference>
<dbReference type="PANTHER" id="PTHR43133:SF52">
    <property type="entry name" value="ECF RNA POLYMERASE SIGMA FACTOR SIGL"/>
    <property type="match status" value="1"/>
</dbReference>
<feature type="domain" description="RNA polymerase sigma factor 70 region 4 type 2" evidence="7">
    <location>
        <begin position="106"/>
        <end position="157"/>
    </location>
</feature>
<dbReference type="Pfam" id="PF04542">
    <property type="entry name" value="Sigma70_r2"/>
    <property type="match status" value="1"/>
</dbReference>
<evidence type="ECO:0000256" key="1">
    <source>
        <dbReference type="ARBA" id="ARBA00010641"/>
    </source>
</evidence>
<keyword evidence="5" id="KW-0804">Transcription</keyword>
<dbReference type="CDD" id="cd06171">
    <property type="entry name" value="Sigma70_r4"/>
    <property type="match status" value="1"/>
</dbReference>
<evidence type="ECO:0000256" key="4">
    <source>
        <dbReference type="ARBA" id="ARBA00023125"/>
    </source>
</evidence>
<dbReference type="SUPFAM" id="SSF88659">
    <property type="entry name" value="Sigma3 and sigma4 domains of RNA polymerase sigma factors"/>
    <property type="match status" value="1"/>
</dbReference>
<dbReference type="AlphaFoldDB" id="A0A242A5A9"/>
<dbReference type="InterPro" id="IPR013249">
    <property type="entry name" value="RNA_pol_sigma70_r4_t2"/>
</dbReference>
<dbReference type="GO" id="GO:0016987">
    <property type="term" value="F:sigma factor activity"/>
    <property type="evidence" value="ECO:0007669"/>
    <property type="project" value="UniProtKB-KW"/>
</dbReference>
<dbReference type="GO" id="GO:0006352">
    <property type="term" value="P:DNA-templated transcription initiation"/>
    <property type="evidence" value="ECO:0007669"/>
    <property type="project" value="InterPro"/>
</dbReference>
<evidence type="ECO:0000256" key="5">
    <source>
        <dbReference type="ARBA" id="ARBA00023163"/>
    </source>
</evidence>
<dbReference type="PANTHER" id="PTHR43133">
    <property type="entry name" value="RNA POLYMERASE ECF-TYPE SIGMA FACTO"/>
    <property type="match status" value="1"/>
</dbReference>
<evidence type="ECO:0000259" key="7">
    <source>
        <dbReference type="Pfam" id="PF08281"/>
    </source>
</evidence>